<feature type="compositionally biased region" description="Low complexity" evidence="10">
    <location>
        <begin position="120"/>
        <end position="129"/>
    </location>
</feature>
<dbReference type="EMBL" id="JAWQEG010003096">
    <property type="protein sequence ID" value="KAK3868002.1"/>
    <property type="molecule type" value="Genomic_DNA"/>
</dbReference>
<dbReference type="AlphaFoldDB" id="A0AAE1F6C9"/>
<organism evidence="11 12">
    <name type="scientific">Petrolisthes cinctipes</name>
    <name type="common">Flat porcelain crab</name>
    <dbReference type="NCBI Taxonomy" id="88211"/>
    <lineage>
        <taxon>Eukaryota</taxon>
        <taxon>Metazoa</taxon>
        <taxon>Ecdysozoa</taxon>
        <taxon>Arthropoda</taxon>
        <taxon>Crustacea</taxon>
        <taxon>Multicrustacea</taxon>
        <taxon>Malacostraca</taxon>
        <taxon>Eumalacostraca</taxon>
        <taxon>Eucarida</taxon>
        <taxon>Decapoda</taxon>
        <taxon>Pleocyemata</taxon>
        <taxon>Anomura</taxon>
        <taxon>Galatheoidea</taxon>
        <taxon>Porcellanidae</taxon>
        <taxon>Petrolisthes</taxon>
    </lineage>
</organism>
<dbReference type="PANTHER" id="PTHR12129">
    <property type="entry name" value="HEPARAN SULFATE 2-O-SULFOTRANSFERASE"/>
    <property type="match status" value="1"/>
</dbReference>
<evidence type="ECO:0008006" key="13">
    <source>
        <dbReference type="Google" id="ProtNLM"/>
    </source>
</evidence>
<evidence type="ECO:0000256" key="6">
    <source>
        <dbReference type="ARBA" id="ARBA00022989"/>
    </source>
</evidence>
<name>A0AAE1F6C9_PETCI</name>
<gene>
    <name evidence="11" type="ORF">Pcinc_026580</name>
</gene>
<comment type="caution">
    <text evidence="11">The sequence shown here is derived from an EMBL/GenBank/DDBJ whole genome shotgun (WGS) entry which is preliminary data.</text>
</comment>
<keyword evidence="4" id="KW-0812">Transmembrane</keyword>
<dbReference type="PANTHER" id="PTHR12129:SF20">
    <property type="entry name" value="HEPARAN SULFATE 2-O-SULFOTRANSFERASE PIPE"/>
    <property type="match status" value="1"/>
</dbReference>
<keyword evidence="8" id="KW-0472">Membrane</keyword>
<comment type="similarity">
    <text evidence="2">Belongs to the sulfotransferase 3 family.</text>
</comment>
<evidence type="ECO:0000256" key="3">
    <source>
        <dbReference type="ARBA" id="ARBA00022679"/>
    </source>
</evidence>
<accession>A0AAE1F6C9</accession>
<evidence type="ECO:0000256" key="1">
    <source>
        <dbReference type="ARBA" id="ARBA00004323"/>
    </source>
</evidence>
<keyword evidence="5" id="KW-0735">Signal-anchor</keyword>
<feature type="compositionally biased region" description="Polar residues" evidence="10">
    <location>
        <begin position="98"/>
        <end position="114"/>
    </location>
</feature>
<evidence type="ECO:0000256" key="2">
    <source>
        <dbReference type="ARBA" id="ARBA00010569"/>
    </source>
</evidence>
<dbReference type="Proteomes" id="UP001286313">
    <property type="component" value="Unassembled WGS sequence"/>
</dbReference>
<keyword evidence="7" id="KW-0333">Golgi apparatus</keyword>
<proteinExistence type="inferred from homology"/>
<dbReference type="FunFam" id="3.40.50.300:FF:001863">
    <property type="entry name" value="Heparan sulfate 2-o-sulfotransferase"/>
    <property type="match status" value="1"/>
</dbReference>
<feature type="region of interest" description="Disordered" evidence="10">
    <location>
        <begin position="98"/>
        <end position="129"/>
    </location>
</feature>
<keyword evidence="12" id="KW-1185">Reference proteome</keyword>
<evidence type="ECO:0000256" key="5">
    <source>
        <dbReference type="ARBA" id="ARBA00022968"/>
    </source>
</evidence>
<evidence type="ECO:0000313" key="11">
    <source>
        <dbReference type="EMBL" id="KAK3868002.1"/>
    </source>
</evidence>
<comment type="subcellular location">
    <subcellularLocation>
        <location evidence="1">Golgi apparatus membrane</location>
        <topology evidence="1">Single-pass type II membrane protein</topology>
    </subcellularLocation>
</comment>
<protein>
    <recommendedName>
        <fullName evidence="13">Heparan sulfate 2-O-sulfotransferase pipe</fullName>
    </recommendedName>
</protein>
<dbReference type="SUPFAM" id="SSF52540">
    <property type="entry name" value="P-loop containing nucleoside triphosphate hydrolases"/>
    <property type="match status" value="1"/>
</dbReference>
<dbReference type="GO" id="GO:0000139">
    <property type="term" value="C:Golgi membrane"/>
    <property type="evidence" value="ECO:0007669"/>
    <property type="project" value="UniProtKB-SubCell"/>
</dbReference>
<dbReference type="Pfam" id="PF03567">
    <property type="entry name" value="Sulfotransfer_2"/>
    <property type="match status" value="1"/>
</dbReference>
<dbReference type="InterPro" id="IPR005331">
    <property type="entry name" value="Sulfotransferase"/>
</dbReference>
<keyword evidence="3" id="KW-0808">Transferase</keyword>
<evidence type="ECO:0000256" key="8">
    <source>
        <dbReference type="ARBA" id="ARBA00023136"/>
    </source>
</evidence>
<evidence type="ECO:0000313" key="12">
    <source>
        <dbReference type="Proteomes" id="UP001286313"/>
    </source>
</evidence>
<dbReference type="GO" id="GO:0008146">
    <property type="term" value="F:sulfotransferase activity"/>
    <property type="evidence" value="ECO:0007669"/>
    <property type="project" value="InterPro"/>
</dbReference>
<dbReference type="Gene3D" id="3.40.50.300">
    <property type="entry name" value="P-loop containing nucleotide triphosphate hydrolases"/>
    <property type="match status" value="1"/>
</dbReference>
<keyword evidence="6" id="KW-1133">Transmembrane helix</keyword>
<evidence type="ECO:0000256" key="9">
    <source>
        <dbReference type="ARBA" id="ARBA00023180"/>
    </source>
</evidence>
<keyword evidence="9" id="KW-0325">Glycoprotein</keyword>
<sequence>MVGSSRGLNWLDHRLSLSPRHPLTGSEWLLAECRRPDAQRVSGSVLPGCRRLWRQNVPARVSEVLAVVSVTSTFMLFIHTSHLQSQLALYTNNHIDHGSSSAHRPSYPDTNSLQREVESSVRISSSSNIGGREDVKVRTKHGGFNLEEFRHIDPLTLNNTKNHRKLTMVFNRVPKVGSQSTMELLRTLSYRNGFTFHKDRPQKVENIKLTEREQKRLVQLVDVFRPPSVYVKHVCYINFTTFNVTQPLYVNMVRDPVERVISWYYYVRAPWYFVERKQAFPELPLPSSAWLRKDYETCVMTGDRECRYKEGDERPDFAQLTEFFCGQEKKCTGLNTDFALQRAKENVERNYAVVGVLEDLNTTLTVLEHYVPRFFKGAKAVYWNHVQKLSKVNRNIYKPKVSQAIKDMVRKNFTREIEFYEFCRRRLYMQYAALNLPED</sequence>
<evidence type="ECO:0000256" key="7">
    <source>
        <dbReference type="ARBA" id="ARBA00023034"/>
    </source>
</evidence>
<reference evidence="11" key="1">
    <citation type="submission" date="2023-10" db="EMBL/GenBank/DDBJ databases">
        <title>Genome assemblies of two species of porcelain crab, Petrolisthes cinctipes and Petrolisthes manimaculis (Anomura: Porcellanidae).</title>
        <authorList>
            <person name="Angst P."/>
        </authorList>
    </citation>
    <scope>NUCLEOTIDE SEQUENCE</scope>
    <source>
        <strain evidence="11">PB745_01</strain>
        <tissue evidence="11">Gill</tissue>
    </source>
</reference>
<dbReference type="InterPro" id="IPR027417">
    <property type="entry name" value="P-loop_NTPase"/>
</dbReference>
<evidence type="ECO:0000256" key="4">
    <source>
        <dbReference type="ARBA" id="ARBA00022692"/>
    </source>
</evidence>
<dbReference type="InterPro" id="IPR007734">
    <property type="entry name" value="Heparan_SO4_2-O-STrfase"/>
</dbReference>
<evidence type="ECO:0000256" key="10">
    <source>
        <dbReference type="SAM" id="MobiDB-lite"/>
    </source>
</evidence>